<evidence type="ECO:0000313" key="2">
    <source>
        <dbReference type="EMBL" id="KAJ8465302.1"/>
    </source>
</evidence>
<feature type="region of interest" description="Disordered" evidence="1">
    <location>
        <begin position="68"/>
        <end position="88"/>
    </location>
</feature>
<evidence type="ECO:0000256" key="1">
    <source>
        <dbReference type="SAM" id="MobiDB-lite"/>
    </source>
</evidence>
<comment type="caution">
    <text evidence="2">The sequence shown here is derived from an EMBL/GenBank/DDBJ whole genome shotgun (WGS) entry which is preliminary data.</text>
</comment>
<reference evidence="2 3" key="1">
    <citation type="submission" date="2022-12" db="EMBL/GenBank/DDBJ databases">
        <title>Chromosome-scale assembly of the Ensete ventricosum genome.</title>
        <authorList>
            <person name="Dussert Y."/>
            <person name="Stocks J."/>
            <person name="Wendawek A."/>
            <person name="Woldeyes F."/>
            <person name="Nichols R.A."/>
            <person name="Borrell J.S."/>
        </authorList>
    </citation>
    <scope>NUCLEOTIDE SEQUENCE [LARGE SCALE GENOMIC DNA]</scope>
    <source>
        <strain evidence="3">cv. Maze</strain>
        <tissue evidence="2">Seeds</tissue>
    </source>
</reference>
<organism evidence="2 3">
    <name type="scientific">Ensete ventricosum</name>
    <name type="common">Abyssinian banana</name>
    <name type="synonym">Musa ensete</name>
    <dbReference type="NCBI Taxonomy" id="4639"/>
    <lineage>
        <taxon>Eukaryota</taxon>
        <taxon>Viridiplantae</taxon>
        <taxon>Streptophyta</taxon>
        <taxon>Embryophyta</taxon>
        <taxon>Tracheophyta</taxon>
        <taxon>Spermatophyta</taxon>
        <taxon>Magnoliopsida</taxon>
        <taxon>Liliopsida</taxon>
        <taxon>Zingiberales</taxon>
        <taxon>Musaceae</taxon>
        <taxon>Ensete</taxon>
    </lineage>
</organism>
<sequence length="88" mass="9509">MAEEAKKELDSCRKPSCMDLCEDLAWLGKPWEARNGAIRHLDAGKGKTEAGSPIPNRVQFNMVQRLAATQKNHRSGTGKGPTSSSAGQ</sequence>
<gene>
    <name evidence="2" type="ORF">OPV22_027854</name>
</gene>
<name>A0AAV8P3E4_ENSVE</name>
<proteinExistence type="predicted"/>
<protein>
    <submittedName>
        <fullName evidence="2">Uncharacterized protein</fullName>
    </submittedName>
</protein>
<evidence type="ECO:0000313" key="3">
    <source>
        <dbReference type="Proteomes" id="UP001222027"/>
    </source>
</evidence>
<dbReference type="Proteomes" id="UP001222027">
    <property type="component" value="Unassembled WGS sequence"/>
</dbReference>
<dbReference type="AlphaFoldDB" id="A0AAV8P3E4"/>
<accession>A0AAV8P3E4</accession>
<keyword evidence="3" id="KW-1185">Reference proteome</keyword>
<dbReference type="EMBL" id="JAQQAF010000008">
    <property type="protein sequence ID" value="KAJ8465302.1"/>
    <property type="molecule type" value="Genomic_DNA"/>
</dbReference>